<evidence type="ECO:0000256" key="1">
    <source>
        <dbReference type="ARBA" id="ARBA00006583"/>
    </source>
</evidence>
<dbReference type="RefSeq" id="WP_354365051.1">
    <property type="nucleotide sequence ID" value="NZ_JBEPLO010000011.1"/>
</dbReference>
<dbReference type="SMART" id="SM00382">
    <property type="entry name" value="AAA"/>
    <property type="match status" value="1"/>
</dbReference>
<dbReference type="InterPro" id="IPR018312">
    <property type="entry name" value="Chromosome_initiator_DnaA_CS"/>
</dbReference>
<keyword evidence="6 8" id="KW-0446">Lipid-binding</keyword>
<dbReference type="CDD" id="cd00009">
    <property type="entry name" value="AAA"/>
    <property type="match status" value="1"/>
</dbReference>
<keyword evidence="4 8" id="KW-0547">Nucleotide-binding</keyword>
<evidence type="ECO:0000259" key="12">
    <source>
        <dbReference type="SMART" id="SM00382"/>
    </source>
</evidence>
<feature type="binding site" evidence="8">
    <location>
        <position position="162"/>
    </location>
    <ligand>
        <name>ATP</name>
        <dbReference type="ChEBI" id="CHEBI:30616"/>
    </ligand>
</feature>
<comment type="similarity">
    <text evidence="1 8 11">Belongs to the DnaA family.</text>
</comment>
<feature type="domain" description="AAA+ ATPase" evidence="12">
    <location>
        <begin position="151"/>
        <end position="284"/>
    </location>
</feature>
<keyword evidence="2 8" id="KW-0963">Cytoplasm</keyword>
<dbReference type="SMART" id="SM00760">
    <property type="entry name" value="Bac_DnaA_C"/>
    <property type="match status" value="1"/>
</dbReference>
<comment type="domain">
    <text evidence="8">Domain I is involved in oligomerization and binding regulators, domain II is flexibile and of varying length in different bacteria, domain III forms the AAA+ region, while domain IV binds dsDNA.</text>
</comment>
<comment type="caution">
    <text evidence="8">Lacks conserved residue(s) required for the propagation of feature annotation.</text>
</comment>
<dbReference type="NCBIfam" id="TIGR00362">
    <property type="entry name" value="DnaA"/>
    <property type="match status" value="1"/>
</dbReference>
<dbReference type="InterPro" id="IPR027417">
    <property type="entry name" value="P-loop_NTPase"/>
</dbReference>
<dbReference type="Proteomes" id="UP001549122">
    <property type="component" value="Unassembled WGS sequence"/>
</dbReference>
<dbReference type="PROSITE" id="PS01008">
    <property type="entry name" value="DNAA"/>
    <property type="match status" value="1"/>
</dbReference>
<dbReference type="InterPro" id="IPR020591">
    <property type="entry name" value="Chromosome_initiator_DnaA-like"/>
</dbReference>
<sequence length="459" mass="52256">MADKESLFWQRVQILAHSQLRQSSYDFFVSQAKLISVEGDIATIQLDNSAQQLFWDTNLQAVILTAGFEVYDREMKLAYQFSNQVASPREKETKTETELTRSVPSYQTEVFETLVKPSVNPKYTFSNFVQGEGNKWALSAALAVAEAPGTAYNPLFIWGGSGLGKTHLLNAIGNHILSVNPRARIEYITTDNFISEFVSHIRLNTMDELKQKFRNLDVLLIDDIQSLARKNLVATQEEFFNTFNSLFENQKQIVLTSDRTPEQLDDLPERLVSRFAWGLPVDITPPDYETRVAILNQKLQEYSHLTFKQEAIEYLANHFDSNVRELEGALKNVNLVATGNHLQTITVDTVVEALRSRLQTPSAITVIPIERIQTEVSKFYGISIKEITGPKRVQHIALARQVAMYLARELTDNSLPKIGKEFGNRDHSTVLHAYHKIREALETDENLGLEIRTIRQRIK</sequence>
<reference evidence="14 15" key="1">
    <citation type="submission" date="2024-06" db="EMBL/GenBank/DDBJ databases">
        <title>Genomic Encyclopedia of Type Strains, Phase IV (KMG-IV): sequencing the most valuable type-strain genomes for metagenomic binning, comparative biology and taxonomic classification.</title>
        <authorList>
            <person name="Goeker M."/>
        </authorList>
    </citation>
    <scope>NUCLEOTIDE SEQUENCE [LARGE SCALE GENOMIC DNA]</scope>
    <source>
        <strain evidence="14 15">DSM 28303</strain>
    </source>
</reference>
<evidence type="ECO:0000313" key="14">
    <source>
        <dbReference type="EMBL" id="MET3558053.1"/>
    </source>
</evidence>
<dbReference type="InterPro" id="IPR013159">
    <property type="entry name" value="DnaA_C"/>
</dbReference>
<evidence type="ECO:0000256" key="9">
    <source>
        <dbReference type="NCBIfam" id="TIGR00362"/>
    </source>
</evidence>
<feature type="region of interest" description="Domain IV, binds dsDNA" evidence="8">
    <location>
        <begin position="338"/>
        <end position="459"/>
    </location>
</feature>
<dbReference type="HAMAP" id="MF_00377">
    <property type="entry name" value="DnaA_bact"/>
    <property type="match status" value="1"/>
</dbReference>
<dbReference type="SUPFAM" id="SSF52540">
    <property type="entry name" value="P-loop containing nucleoside triphosphate hydrolases"/>
    <property type="match status" value="1"/>
</dbReference>
<organism evidence="14 15">
    <name type="scientific">Streptococcus rupicaprae</name>
    <dbReference type="NCBI Taxonomy" id="759619"/>
    <lineage>
        <taxon>Bacteria</taxon>
        <taxon>Bacillati</taxon>
        <taxon>Bacillota</taxon>
        <taxon>Bacilli</taxon>
        <taxon>Lactobacillales</taxon>
        <taxon>Streptococcaceae</taxon>
        <taxon>Streptococcus</taxon>
    </lineage>
</organism>
<dbReference type="InterPro" id="IPR010921">
    <property type="entry name" value="Trp_repressor/repl_initiator"/>
</dbReference>
<comment type="subunit">
    <text evidence="8">Oligomerizes as a right-handed, spiral filament on DNA at oriC.</text>
</comment>
<gene>
    <name evidence="8" type="primary">dnaA</name>
    <name evidence="14" type="ORF">ABID29_001168</name>
</gene>
<comment type="subcellular location">
    <subcellularLocation>
        <location evidence="8">Cytoplasm</location>
    </subcellularLocation>
</comment>
<dbReference type="InterPro" id="IPR001957">
    <property type="entry name" value="Chromosome_initiator_DnaA"/>
</dbReference>
<evidence type="ECO:0000256" key="8">
    <source>
        <dbReference type="HAMAP-Rule" id="MF_00377"/>
    </source>
</evidence>
<keyword evidence="7 8" id="KW-0238">DNA-binding</keyword>
<feature type="domain" description="Chromosomal replication initiator DnaA C-terminal" evidence="13">
    <location>
        <begin position="368"/>
        <end position="437"/>
    </location>
</feature>
<accession>A0ABV2FHL9</accession>
<comment type="function">
    <text evidence="8 10">Plays an essential role in the initiation and regulation of chromosomal replication. ATP-DnaA binds to the origin of replication (oriC) to initiate formation of the DNA replication initiation complex once per cell cycle. Binds the DnaA box (a 9 base pair repeat at the origin) and separates the double-stranded (ds)DNA. Forms a right-handed helical filament on oriC DNA; dsDNA binds to the exterior of the filament while single-stranded (ss)DNA is stabiized in the filament's interior. The ATP-DnaA-oriC complex binds and stabilizes one strand of the AT-rich DNA unwinding element (DUE), permitting loading of DNA polymerase. After initiation quickly degrades to an ADP-DnaA complex that is not apt for DNA replication. Binds acidic phospholipids.</text>
</comment>
<dbReference type="Gene3D" id="1.10.1750.10">
    <property type="match status" value="1"/>
</dbReference>
<evidence type="ECO:0000256" key="10">
    <source>
        <dbReference type="RuleBase" id="RU000577"/>
    </source>
</evidence>
<dbReference type="CDD" id="cd06571">
    <property type="entry name" value="Bac_DnaA_C"/>
    <property type="match status" value="1"/>
</dbReference>
<dbReference type="SUPFAM" id="SSF48295">
    <property type="entry name" value="TrpR-like"/>
    <property type="match status" value="1"/>
</dbReference>
<feature type="binding site" evidence="8">
    <location>
        <position position="165"/>
    </location>
    <ligand>
        <name>ATP</name>
        <dbReference type="ChEBI" id="CHEBI:30616"/>
    </ligand>
</feature>
<dbReference type="EMBL" id="JBEPLO010000011">
    <property type="protein sequence ID" value="MET3558053.1"/>
    <property type="molecule type" value="Genomic_DNA"/>
</dbReference>
<keyword evidence="15" id="KW-1185">Reference proteome</keyword>
<keyword evidence="5 8" id="KW-0067">ATP-binding</keyword>
<evidence type="ECO:0000259" key="13">
    <source>
        <dbReference type="SMART" id="SM00760"/>
    </source>
</evidence>
<dbReference type="InterPro" id="IPR013317">
    <property type="entry name" value="DnaA_dom"/>
</dbReference>
<dbReference type="Gene3D" id="1.10.8.60">
    <property type="match status" value="1"/>
</dbReference>
<evidence type="ECO:0000256" key="6">
    <source>
        <dbReference type="ARBA" id="ARBA00023121"/>
    </source>
</evidence>
<keyword evidence="3 8" id="KW-0235">DNA replication</keyword>
<feature type="binding site" evidence="8">
    <location>
        <position position="166"/>
    </location>
    <ligand>
        <name>ATP</name>
        <dbReference type="ChEBI" id="CHEBI:30616"/>
    </ligand>
</feature>
<dbReference type="PANTHER" id="PTHR30050:SF2">
    <property type="entry name" value="CHROMOSOMAL REPLICATION INITIATOR PROTEIN DNAA"/>
    <property type="match status" value="1"/>
</dbReference>
<dbReference type="Pfam" id="PF08299">
    <property type="entry name" value="Bac_DnaA_C"/>
    <property type="match status" value="1"/>
</dbReference>
<feature type="region of interest" description="Domain I, interacts with DnaA modulators" evidence="8">
    <location>
        <begin position="1"/>
        <end position="98"/>
    </location>
</feature>
<evidence type="ECO:0000256" key="4">
    <source>
        <dbReference type="ARBA" id="ARBA00022741"/>
    </source>
</evidence>
<dbReference type="PRINTS" id="PR00051">
    <property type="entry name" value="DNAA"/>
</dbReference>
<proteinExistence type="inferred from homology"/>
<evidence type="ECO:0000313" key="15">
    <source>
        <dbReference type="Proteomes" id="UP001549122"/>
    </source>
</evidence>
<protein>
    <recommendedName>
        <fullName evidence="8 9">Chromosomal replication initiator protein DnaA</fullName>
    </recommendedName>
</protein>
<evidence type="ECO:0000256" key="2">
    <source>
        <dbReference type="ARBA" id="ARBA00022490"/>
    </source>
</evidence>
<evidence type="ECO:0000256" key="3">
    <source>
        <dbReference type="ARBA" id="ARBA00022705"/>
    </source>
</evidence>
<dbReference type="InterPro" id="IPR003593">
    <property type="entry name" value="AAA+_ATPase"/>
</dbReference>
<evidence type="ECO:0000256" key="5">
    <source>
        <dbReference type="ARBA" id="ARBA00022840"/>
    </source>
</evidence>
<feature type="binding site" evidence="8">
    <location>
        <position position="164"/>
    </location>
    <ligand>
        <name>ATP</name>
        <dbReference type="ChEBI" id="CHEBI:30616"/>
    </ligand>
</feature>
<dbReference type="Gene3D" id="3.40.50.300">
    <property type="entry name" value="P-loop containing nucleotide triphosphate hydrolases"/>
    <property type="match status" value="1"/>
</dbReference>
<evidence type="ECO:0000256" key="11">
    <source>
        <dbReference type="RuleBase" id="RU004227"/>
    </source>
</evidence>
<dbReference type="PANTHER" id="PTHR30050">
    <property type="entry name" value="CHROMOSOMAL REPLICATION INITIATOR PROTEIN DNAA"/>
    <property type="match status" value="1"/>
</dbReference>
<name>A0ABV2FHL9_9STRE</name>
<dbReference type="Pfam" id="PF00308">
    <property type="entry name" value="Bac_DnaA"/>
    <property type="match status" value="1"/>
</dbReference>
<comment type="caution">
    <text evidence="14">The sequence shown here is derived from an EMBL/GenBank/DDBJ whole genome shotgun (WGS) entry which is preliminary data.</text>
</comment>
<evidence type="ECO:0000256" key="7">
    <source>
        <dbReference type="ARBA" id="ARBA00023125"/>
    </source>
</evidence>